<evidence type="ECO:0000256" key="1">
    <source>
        <dbReference type="SAM" id="SignalP"/>
    </source>
</evidence>
<keyword evidence="1" id="KW-0732">Signal</keyword>
<reference evidence="2" key="1">
    <citation type="submission" date="2022-06" db="EMBL/GenBank/DDBJ databases">
        <title>Sphingomonas sp. nov. isolated from rhizosphere soil of tomato.</title>
        <authorList>
            <person name="Dong H."/>
            <person name="Gao R."/>
        </authorList>
    </citation>
    <scope>NUCLEOTIDE SEQUENCE</scope>
    <source>
        <strain evidence="2">MMSM24</strain>
    </source>
</reference>
<accession>A0AA42CPZ0</accession>
<sequence>MKLIALTLAGVVAASALAPVPAAADRRDDGRRWHDNRYHHPQRWHHGPRWRQVCRWHHGHYGKVRRCYRVRG</sequence>
<evidence type="ECO:0000313" key="2">
    <source>
        <dbReference type="EMBL" id="MCW6534347.1"/>
    </source>
</evidence>
<comment type="caution">
    <text evidence="2">The sequence shown here is derived from an EMBL/GenBank/DDBJ whole genome shotgun (WGS) entry which is preliminary data.</text>
</comment>
<keyword evidence="3" id="KW-1185">Reference proteome</keyword>
<feature type="signal peptide" evidence="1">
    <location>
        <begin position="1"/>
        <end position="18"/>
    </location>
</feature>
<organism evidence="2 3">
    <name type="scientific">Sphingomonas lycopersici</name>
    <dbReference type="NCBI Taxonomy" id="2951807"/>
    <lineage>
        <taxon>Bacteria</taxon>
        <taxon>Pseudomonadati</taxon>
        <taxon>Pseudomonadota</taxon>
        <taxon>Alphaproteobacteria</taxon>
        <taxon>Sphingomonadales</taxon>
        <taxon>Sphingomonadaceae</taxon>
        <taxon>Sphingomonas</taxon>
    </lineage>
</organism>
<dbReference type="RefSeq" id="WP_179511857.1">
    <property type="nucleotide sequence ID" value="NZ_JANFAU010000002.1"/>
</dbReference>
<dbReference type="EMBL" id="JANFAV010000003">
    <property type="protein sequence ID" value="MCW6534347.1"/>
    <property type="molecule type" value="Genomic_DNA"/>
</dbReference>
<proteinExistence type="predicted"/>
<evidence type="ECO:0008006" key="4">
    <source>
        <dbReference type="Google" id="ProtNLM"/>
    </source>
</evidence>
<dbReference type="AlphaFoldDB" id="A0AA42CPZ0"/>
<name>A0AA42CPZ0_9SPHN</name>
<evidence type="ECO:0000313" key="3">
    <source>
        <dbReference type="Proteomes" id="UP001165565"/>
    </source>
</evidence>
<dbReference type="Proteomes" id="UP001165565">
    <property type="component" value="Unassembled WGS sequence"/>
</dbReference>
<protein>
    <recommendedName>
        <fullName evidence="4">Sulfur globule protein</fullName>
    </recommendedName>
</protein>
<gene>
    <name evidence="2" type="ORF">NEE01_06045</name>
</gene>
<feature type="chain" id="PRO_5041398723" description="Sulfur globule protein" evidence="1">
    <location>
        <begin position="19"/>
        <end position="72"/>
    </location>
</feature>